<proteinExistence type="inferred from homology"/>
<dbReference type="SMART" id="SM00184">
    <property type="entry name" value="RING"/>
    <property type="match status" value="1"/>
</dbReference>
<organism evidence="7">
    <name type="scientific">Timema monikensis</name>
    <dbReference type="NCBI Taxonomy" id="170555"/>
    <lineage>
        <taxon>Eukaryota</taxon>
        <taxon>Metazoa</taxon>
        <taxon>Ecdysozoa</taxon>
        <taxon>Arthropoda</taxon>
        <taxon>Hexapoda</taxon>
        <taxon>Insecta</taxon>
        <taxon>Pterygota</taxon>
        <taxon>Neoptera</taxon>
        <taxon>Polyneoptera</taxon>
        <taxon>Phasmatodea</taxon>
        <taxon>Timematodea</taxon>
        <taxon>Timematoidea</taxon>
        <taxon>Timematidae</taxon>
        <taxon>Timema</taxon>
    </lineage>
</organism>
<keyword evidence="3 5" id="KW-0863">Zinc-finger</keyword>
<dbReference type="PANTHER" id="PTHR10044">
    <property type="entry name" value="INHIBITOR OF APOPTOSIS"/>
    <property type="match status" value="1"/>
</dbReference>
<evidence type="ECO:0000256" key="5">
    <source>
        <dbReference type="PROSITE-ProRule" id="PRU00175"/>
    </source>
</evidence>
<accession>A0A7R9HMQ3</accession>
<evidence type="ECO:0000259" key="6">
    <source>
        <dbReference type="PROSITE" id="PS50089"/>
    </source>
</evidence>
<evidence type="ECO:0000256" key="1">
    <source>
        <dbReference type="ARBA" id="ARBA00006672"/>
    </source>
</evidence>
<dbReference type="InterPro" id="IPR001841">
    <property type="entry name" value="Znf_RING"/>
</dbReference>
<gene>
    <name evidence="7" type="ORF">TMSB3V08_LOCUS5008</name>
</gene>
<dbReference type="PROSITE" id="PS50143">
    <property type="entry name" value="BIR_REPEAT_2"/>
    <property type="match status" value="2"/>
</dbReference>
<evidence type="ECO:0000256" key="3">
    <source>
        <dbReference type="ARBA" id="ARBA00022771"/>
    </source>
</evidence>
<dbReference type="FunFam" id="1.10.1170.10:FF:000002">
    <property type="entry name" value="Baculoviral IAP repeat containing 7"/>
    <property type="match status" value="1"/>
</dbReference>
<protein>
    <recommendedName>
        <fullName evidence="6">RING-type domain-containing protein</fullName>
    </recommendedName>
</protein>
<dbReference type="Gene3D" id="3.30.40.10">
    <property type="entry name" value="Zinc/RING finger domain, C3HC4 (zinc finger)"/>
    <property type="match status" value="1"/>
</dbReference>
<dbReference type="InterPro" id="IPR013083">
    <property type="entry name" value="Znf_RING/FYVE/PHD"/>
</dbReference>
<sequence>MSGTLVSCYTKYFVRIPISQDSLSENLQCDESRLNQSTHYRSEDKRLESFRTWPYGHLWPPQDMAKAGFYYLQEGDKVQCAFCNGTVGKWEPGDDPLMEHKRHFPNCPFILMHFLVNMSVRRDTCGSTAPCAIQLQSVIICTVPQRVDQGLSDQVRCFHCDGGLSSWDPTDDPFVEHARWFPHCGYITLVRGTQFVKDMLVEHPPVLCVTLTLEILLEPSAVFEVFSLTYLTVEKHLLLLFLLFFERFPDLSLLFPLSFVEFLLEENRRLKDARQCKICMDKDATVVFLPCAHLITCTTCAPSLNNCPMCRKNIRGTVHCDCQCVALTDLCMSAGMFGFRCVWLVRGGLADTHIRLDHEDLVAFLQKCEAILQNDTLRELRTTKVKDKLSQEAVQWWRYYGSASQSFNRTSTLNPHKQETIFAELINATKQRKIRGHCQIPAEIENCNPDIGTFLVSDELSDILLKHPWLTDHGVLYKNNQPQEGDTNFINSLELSNDESLSLELQTSLALSLPTRSEANHKWKWSGQEQDFFEKTKETF</sequence>
<dbReference type="PROSITE" id="PS01282">
    <property type="entry name" value="BIR_REPEAT_1"/>
    <property type="match status" value="1"/>
</dbReference>
<dbReference type="InterPro" id="IPR001370">
    <property type="entry name" value="BIR_rpt"/>
</dbReference>
<name>A0A7R9HMQ3_9NEOP</name>
<comment type="similarity">
    <text evidence="1">Belongs to the IAP family.</text>
</comment>
<dbReference type="InterPro" id="IPR050784">
    <property type="entry name" value="IAP"/>
</dbReference>
<dbReference type="PROSITE" id="PS50089">
    <property type="entry name" value="ZF_RING_2"/>
    <property type="match status" value="1"/>
</dbReference>
<dbReference type="AlphaFoldDB" id="A0A7R9HMQ3"/>
<evidence type="ECO:0000313" key="7">
    <source>
        <dbReference type="EMBL" id="CAD7428196.1"/>
    </source>
</evidence>
<dbReference type="PANTHER" id="PTHR10044:SF139">
    <property type="entry name" value="DEATH-ASSOCIATED INHIBITOR OF APOPTOSIS 2"/>
    <property type="match status" value="1"/>
</dbReference>
<dbReference type="Pfam" id="PF13920">
    <property type="entry name" value="zf-C3HC4_3"/>
    <property type="match status" value="1"/>
</dbReference>
<dbReference type="SMART" id="SM00238">
    <property type="entry name" value="BIR"/>
    <property type="match status" value="2"/>
</dbReference>
<dbReference type="SUPFAM" id="SSF57924">
    <property type="entry name" value="Inhibitor of apoptosis (IAP) repeat"/>
    <property type="match status" value="2"/>
</dbReference>
<dbReference type="GO" id="GO:0008270">
    <property type="term" value="F:zinc ion binding"/>
    <property type="evidence" value="ECO:0007669"/>
    <property type="project" value="UniProtKB-KW"/>
</dbReference>
<dbReference type="CDD" id="cd00022">
    <property type="entry name" value="BIR"/>
    <property type="match status" value="1"/>
</dbReference>
<dbReference type="CDD" id="cd16713">
    <property type="entry name" value="RING-HC_BIRC2_3_7"/>
    <property type="match status" value="1"/>
</dbReference>
<dbReference type="Gene3D" id="1.10.1170.10">
    <property type="entry name" value="Inhibitor Of Apoptosis Protein (2mihbC-IAP-1), Chain A"/>
    <property type="match status" value="2"/>
</dbReference>
<reference evidence="7" key="1">
    <citation type="submission" date="2020-11" db="EMBL/GenBank/DDBJ databases">
        <authorList>
            <person name="Tran Van P."/>
        </authorList>
    </citation>
    <scope>NUCLEOTIDE SEQUENCE</scope>
</reference>
<dbReference type="GO" id="GO:0043066">
    <property type="term" value="P:negative regulation of apoptotic process"/>
    <property type="evidence" value="ECO:0007669"/>
    <property type="project" value="TreeGrafter"/>
</dbReference>
<dbReference type="Pfam" id="PF00653">
    <property type="entry name" value="BIR"/>
    <property type="match status" value="2"/>
</dbReference>
<dbReference type="GO" id="GO:0005737">
    <property type="term" value="C:cytoplasm"/>
    <property type="evidence" value="ECO:0007669"/>
    <property type="project" value="TreeGrafter"/>
</dbReference>
<keyword evidence="2" id="KW-0479">Metal-binding</keyword>
<evidence type="ECO:0000256" key="4">
    <source>
        <dbReference type="ARBA" id="ARBA00022833"/>
    </source>
</evidence>
<keyword evidence="4" id="KW-0862">Zinc</keyword>
<dbReference type="GO" id="GO:0005634">
    <property type="term" value="C:nucleus"/>
    <property type="evidence" value="ECO:0007669"/>
    <property type="project" value="TreeGrafter"/>
</dbReference>
<dbReference type="GO" id="GO:0051726">
    <property type="term" value="P:regulation of cell cycle"/>
    <property type="evidence" value="ECO:0007669"/>
    <property type="project" value="TreeGrafter"/>
</dbReference>
<dbReference type="GO" id="GO:0043027">
    <property type="term" value="F:cysteine-type endopeptidase inhibitor activity involved in apoptotic process"/>
    <property type="evidence" value="ECO:0007669"/>
    <property type="project" value="TreeGrafter"/>
</dbReference>
<feature type="domain" description="RING-type" evidence="6">
    <location>
        <begin position="276"/>
        <end position="311"/>
    </location>
</feature>
<evidence type="ECO:0000256" key="2">
    <source>
        <dbReference type="ARBA" id="ARBA00022723"/>
    </source>
</evidence>
<dbReference type="GO" id="GO:0031398">
    <property type="term" value="P:positive regulation of protein ubiquitination"/>
    <property type="evidence" value="ECO:0007669"/>
    <property type="project" value="TreeGrafter"/>
</dbReference>
<dbReference type="GO" id="GO:0061630">
    <property type="term" value="F:ubiquitin protein ligase activity"/>
    <property type="evidence" value="ECO:0007669"/>
    <property type="project" value="TreeGrafter"/>
</dbReference>
<dbReference type="EMBL" id="OB793659">
    <property type="protein sequence ID" value="CAD7428196.1"/>
    <property type="molecule type" value="Genomic_DNA"/>
</dbReference>